<dbReference type="InterPro" id="IPR010424">
    <property type="entry name" value="EutQ"/>
</dbReference>
<dbReference type="SUPFAM" id="SSF51182">
    <property type="entry name" value="RmlC-like cupins"/>
    <property type="match status" value="1"/>
</dbReference>
<dbReference type="InterPro" id="IPR014710">
    <property type="entry name" value="RmlC-like_jellyroll"/>
</dbReference>
<protein>
    <submittedName>
        <fullName evidence="1">RPS15 protein</fullName>
    </submittedName>
</protein>
<organism evidence="1 2">
    <name type="scientific">Symbiodinium necroappetens</name>
    <dbReference type="NCBI Taxonomy" id="1628268"/>
    <lineage>
        <taxon>Eukaryota</taxon>
        <taxon>Sar</taxon>
        <taxon>Alveolata</taxon>
        <taxon>Dinophyceae</taxon>
        <taxon>Suessiales</taxon>
        <taxon>Symbiodiniaceae</taxon>
        <taxon>Symbiodinium</taxon>
    </lineage>
</organism>
<dbReference type="InterPro" id="IPR011051">
    <property type="entry name" value="RmlC_Cupin_sf"/>
</dbReference>
<dbReference type="Proteomes" id="UP000601435">
    <property type="component" value="Unassembled WGS sequence"/>
</dbReference>
<dbReference type="EMBL" id="CAJNJA010006865">
    <property type="protein sequence ID" value="CAE7216704.1"/>
    <property type="molecule type" value="Genomic_DNA"/>
</dbReference>
<dbReference type="AlphaFoldDB" id="A0A812JY26"/>
<dbReference type="Gene3D" id="3.20.170.20">
    <property type="entry name" value="Protein of unknown function DUF952"/>
    <property type="match status" value="1"/>
</dbReference>
<dbReference type="Gene3D" id="2.60.120.10">
    <property type="entry name" value="Jelly Rolls"/>
    <property type="match status" value="1"/>
</dbReference>
<sequence length="226" mass="24923">MIKLPLHAVDRFSEVVLNCVSCPRTIDELAGNVASKSDRISIALVKVAEPTSEPWLTLHYDEWMCVLKGRLVLLHGSGESLEVLAGQTVFIEKGERFRPTFPDGATEYIPVCLPAFRPDRCIREEAEGAVSVRLEQLHGGRGGYQQGNVPDADASEVLYHMCLKSLWDEAKTAAAAYFPPTFDADGFTHATAIPSRLLETANHFYQESRLRGKVGTGKSSPESNKY</sequence>
<gene>
    <name evidence="1" type="primary">RPS15</name>
    <name evidence="1" type="ORF">SNEC2469_LOCUS2535</name>
</gene>
<dbReference type="Pfam" id="PF06249">
    <property type="entry name" value="EutQ"/>
    <property type="match status" value="1"/>
</dbReference>
<evidence type="ECO:0000313" key="2">
    <source>
        <dbReference type="Proteomes" id="UP000601435"/>
    </source>
</evidence>
<comment type="caution">
    <text evidence="1">The sequence shown here is derived from an EMBL/GenBank/DDBJ whole genome shotgun (WGS) entry which is preliminary data.</text>
</comment>
<reference evidence="1" key="1">
    <citation type="submission" date="2021-02" db="EMBL/GenBank/DDBJ databases">
        <authorList>
            <person name="Dougan E. K."/>
            <person name="Rhodes N."/>
            <person name="Thang M."/>
            <person name="Chan C."/>
        </authorList>
    </citation>
    <scope>NUCLEOTIDE SEQUENCE</scope>
</reference>
<name>A0A812JY26_9DINO</name>
<dbReference type="OrthoDB" id="3335358at2759"/>
<accession>A0A812JY26</accession>
<proteinExistence type="predicted"/>
<evidence type="ECO:0000313" key="1">
    <source>
        <dbReference type="EMBL" id="CAE7216704.1"/>
    </source>
</evidence>
<keyword evidence="2" id="KW-1185">Reference proteome</keyword>